<dbReference type="Proteomes" id="UP001239111">
    <property type="component" value="Chromosome 2"/>
</dbReference>
<protein>
    <submittedName>
        <fullName evidence="1">Uncharacterized protein</fullName>
    </submittedName>
</protein>
<name>A0ACC2P4M3_9HYME</name>
<evidence type="ECO:0000313" key="1">
    <source>
        <dbReference type="EMBL" id="KAJ8678549.1"/>
    </source>
</evidence>
<gene>
    <name evidence="1" type="ORF">QAD02_014336</name>
</gene>
<keyword evidence="2" id="KW-1185">Reference proteome</keyword>
<accession>A0ACC2P4M3</accession>
<comment type="caution">
    <text evidence="1">The sequence shown here is derived from an EMBL/GenBank/DDBJ whole genome shotgun (WGS) entry which is preliminary data.</text>
</comment>
<organism evidence="1 2">
    <name type="scientific">Eretmocerus hayati</name>
    <dbReference type="NCBI Taxonomy" id="131215"/>
    <lineage>
        <taxon>Eukaryota</taxon>
        <taxon>Metazoa</taxon>
        <taxon>Ecdysozoa</taxon>
        <taxon>Arthropoda</taxon>
        <taxon>Hexapoda</taxon>
        <taxon>Insecta</taxon>
        <taxon>Pterygota</taxon>
        <taxon>Neoptera</taxon>
        <taxon>Endopterygota</taxon>
        <taxon>Hymenoptera</taxon>
        <taxon>Apocrita</taxon>
        <taxon>Proctotrupomorpha</taxon>
        <taxon>Chalcidoidea</taxon>
        <taxon>Aphelinidae</taxon>
        <taxon>Aphelininae</taxon>
        <taxon>Eretmocerus</taxon>
    </lineage>
</organism>
<reference evidence="1" key="1">
    <citation type="submission" date="2023-04" db="EMBL/GenBank/DDBJ databases">
        <title>A chromosome-level genome assembly of the parasitoid wasp Eretmocerus hayati.</title>
        <authorList>
            <person name="Zhong Y."/>
            <person name="Liu S."/>
            <person name="Liu Y."/>
        </authorList>
    </citation>
    <scope>NUCLEOTIDE SEQUENCE</scope>
    <source>
        <strain evidence="1">ZJU_SS_LIU_2023</strain>
    </source>
</reference>
<proteinExistence type="predicted"/>
<evidence type="ECO:0000313" key="2">
    <source>
        <dbReference type="Proteomes" id="UP001239111"/>
    </source>
</evidence>
<sequence>MVCACATLAPLAACGTDRRWRDPRRLPGAAGSAPPPPPTTSPRPSTCWSCPRRCLLHHRAREGSMGCRIWRRRCSPCEMNEIETGRRNFLVRSARTSRCIKYYNVLGENFGTRKQCDPRISSARAESQ</sequence>
<dbReference type="EMBL" id="CM056742">
    <property type="protein sequence ID" value="KAJ8678549.1"/>
    <property type="molecule type" value="Genomic_DNA"/>
</dbReference>